<sequence>MCVYNETHVFDACTVIVSLVLDIGFYDPESAAFVGSGLIIVLRLWRIARILNGERLE</sequence>
<keyword evidence="11" id="KW-1185">Reference proteome</keyword>
<comment type="subcellular location">
    <subcellularLocation>
        <location evidence="1">Cell membrane</location>
        <topology evidence="1">Multi-pass membrane protein</topology>
    </subcellularLocation>
</comment>
<dbReference type="PANTHER" id="PTHR46480">
    <property type="entry name" value="F20B24.22"/>
    <property type="match status" value="1"/>
</dbReference>
<evidence type="ECO:0000256" key="3">
    <source>
        <dbReference type="ARBA" id="ARBA00022475"/>
    </source>
</evidence>
<dbReference type="AlphaFoldDB" id="A0A1V9Y2E6"/>
<gene>
    <name evidence="10" type="ORF">BIW11_02484</name>
</gene>
<keyword evidence="9" id="KW-0407">Ion channel</keyword>
<keyword evidence="2" id="KW-0813">Transport</keyword>
<evidence type="ECO:0000313" key="11">
    <source>
        <dbReference type="Proteomes" id="UP000192247"/>
    </source>
</evidence>
<proteinExistence type="predicted"/>
<keyword evidence="3" id="KW-1003">Cell membrane</keyword>
<name>A0A1V9Y2E6_9ACAR</name>
<evidence type="ECO:0000256" key="6">
    <source>
        <dbReference type="ARBA" id="ARBA00022989"/>
    </source>
</evidence>
<evidence type="ECO:0000256" key="1">
    <source>
        <dbReference type="ARBA" id="ARBA00004651"/>
    </source>
</evidence>
<keyword evidence="5" id="KW-0851">Voltage-gated channel</keyword>
<keyword evidence="8" id="KW-0472">Membrane</keyword>
<dbReference type="EMBL" id="MNPL01000567">
    <property type="protein sequence ID" value="OQR79902.1"/>
    <property type="molecule type" value="Genomic_DNA"/>
</dbReference>
<dbReference type="PANTHER" id="PTHR46480:SF1">
    <property type="entry name" value="VOLTAGE-GATED HYDROGEN CHANNEL 1"/>
    <property type="match status" value="1"/>
</dbReference>
<dbReference type="GO" id="GO:0005886">
    <property type="term" value="C:plasma membrane"/>
    <property type="evidence" value="ECO:0007669"/>
    <property type="project" value="UniProtKB-SubCell"/>
</dbReference>
<keyword evidence="4" id="KW-0812">Transmembrane</keyword>
<evidence type="ECO:0000256" key="2">
    <source>
        <dbReference type="ARBA" id="ARBA00022448"/>
    </source>
</evidence>
<evidence type="ECO:0000256" key="7">
    <source>
        <dbReference type="ARBA" id="ARBA00023065"/>
    </source>
</evidence>
<keyword evidence="6" id="KW-1133">Transmembrane helix</keyword>
<reference evidence="10 11" key="1">
    <citation type="journal article" date="2017" name="Gigascience">
        <title>Draft genome of the honey bee ectoparasitic mite, Tropilaelaps mercedesae, is shaped by the parasitic life history.</title>
        <authorList>
            <person name="Dong X."/>
            <person name="Armstrong S.D."/>
            <person name="Xia D."/>
            <person name="Makepeace B.L."/>
            <person name="Darby A.C."/>
            <person name="Kadowaki T."/>
        </authorList>
    </citation>
    <scope>NUCLEOTIDE SEQUENCE [LARGE SCALE GENOMIC DNA]</scope>
    <source>
        <strain evidence="10">Wuxi-XJTLU</strain>
    </source>
</reference>
<dbReference type="OrthoDB" id="427456at2759"/>
<accession>A0A1V9Y2E6</accession>
<organism evidence="10 11">
    <name type="scientific">Tropilaelaps mercedesae</name>
    <dbReference type="NCBI Taxonomy" id="418985"/>
    <lineage>
        <taxon>Eukaryota</taxon>
        <taxon>Metazoa</taxon>
        <taxon>Ecdysozoa</taxon>
        <taxon>Arthropoda</taxon>
        <taxon>Chelicerata</taxon>
        <taxon>Arachnida</taxon>
        <taxon>Acari</taxon>
        <taxon>Parasitiformes</taxon>
        <taxon>Mesostigmata</taxon>
        <taxon>Gamasina</taxon>
        <taxon>Dermanyssoidea</taxon>
        <taxon>Laelapidae</taxon>
        <taxon>Tropilaelaps</taxon>
    </lineage>
</organism>
<evidence type="ECO:0000256" key="5">
    <source>
        <dbReference type="ARBA" id="ARBA00022882"/>
    </source>
</evidence>
<dbReference type="Gene3D" id="1.20.120.350">
    <property type="entry name" value="Voltage-gated potassium channels. Chain C"/>
    <property type="match status" value="1"/>
</dbReference>
<dbReference type="GO" id="GO:0034702">
    <property type="term" value="C:monoatomic ion channel complex"/>
    <property type="evidence" value="ECO:0007669"/>
    <property type="project" value="UniProtKB-KW"/>
</dbReference>
<comment type="caution">
    <text evidence="10">The sequence shown here is derived from an EMBL/GenBank/DDBJ whole genome shotgun (WGS) entry which is preliminary data.</text>
</comment>
<dbReference type="GO" id="GO:0030171">
    <property type="term" value="F:voltage-gated proton channel activity"/>
    <property type="evidence" value="ECO:0007669"/>
    <property type="project" value="InterPro"/>
</dbReference>
<evidence type="ECO:0000256" key="4">
    <source>
        <dbReference type="ARBA" id="ARBA00022692"/>
    </source>
</evidence>
<dbReference type="InterPro" id="IPR027359">
    <property type="entry name" value="Volt_channel_dom_sf"/>
</dbReference>
<evidence type="ECO:0000256" key="8">
    <source>
        <dbReference type="ARBA" id="ARBA00023136"/>
    </source>
</evidence>
<dbReference type="InterPro" id="IPR031846">
    <property type="entry name" value="Hvcn1"/>
</dbReference>
<dbReference type="Proteomes" id="UP000192247">
    <property type="component" value="Unassembled WGS sequence"/>
</dbReference>
<dbReference type="InParanoid" id="A0A1V9Y2E6"/>
<protein>
    <submittedName>
        <fullName evidence="10">Voltage-gated hydrogen channel-like</fullName>
    </submittedName>
</protein>
<evidence type="ECO:0000313" key="10">
    <source>
        <dbReference type="EMBL" id="OQR79902.1"/>
    </source>
</evidence>
<evidence type="ECO:0000256" key="9">
    <source>
        <dbReference type="ARBA" id="ARBA00023303"/>
    </source>
</evidence>
<keyword evidence="7" id="KW-0406">Ion transport</keyword>